<gene>
    <name evidence="1" type="ORF">RRG08_025003</name>
</gene>
<proteinExistence type="predicted"/>
<reference evidence="1" key="1">
    <citation type="journal article" date="2023" name="G3 (Bethesda)">
        <title>A reference genome for the long-term kleptoplast-retaining sea slug Elysia crispata morphotype clarki.</title>
        <authorList>
            <person name="Eastman K.E."/>
            <person name="Pendleton A.L."/>
            <person name="Shaikh M.A."/>
            <person name="Suttiyut T."/>
            <person name="Ogas R."/>
            <person name="Tomko P."/>
            <person name="Gavelis G."/>
            <person name="Widhalm J.R."/>
            <person name="Wisecaver J.H."/>
        </authorList>
    </citation>
    <scope>NUCLEOTIDE SEQUENCE</scope>
    <source>
        <strain evidence="1">ECLA1</strain>
    </source>
</reference>
<sequence>MLKNNDIGDSVSNDLKTTYWLTAMKASSPIITTFLSLDKERPQFCRHHILASSYCFNALGIKLDMSFGDASGKTIHSRERSFRKELKKEELEKSNV</sequence>
<evidence type="ECO:0000313" key="1">
    <source>
        <dbReference type="EMBL" id="KAK3791147.1"/>
    </source>
</evidence>
<organism evidence="1 2">
    <name type="scientific">Elysia crispata</name>
    <name type="common">lettuce slug</name>
    <dbReference type="NCBI Taxonomy" id="231223"/>
    <lineage>
        <taxon>Eukaryota</taxon>
        <taxon>Metazoa</taxon>
        <taxon>Spiralia</taxon>
        <taxon>Lophotrochozoa</taxon>
        <taxon>Mollusca</taxon>
        <taxon>Gastropoda</taxon>
        <taxon>Heterobranchia</taxon>
        <taxon>Euthyneura</taxon>
        <taxon>Panpulmonata</taxon>
        <taxon>Sacoglossa</taxon>
        <taxon>Placobranchoidea</taxon>
        <taxon>Plakobranchidae</taxon>
        <taxon>Elysia</taxon>
    </lineage>
</organism>
<keyword evidence="2" id="KW-1185">Reference proteome</keyword>
<accession>A0AAE1E246</accession>
<name>A0AAE1E246_9GAST</name>
<evidence type="ECO:0000313" key="2">
    <source>
        <dbReference type="Proteomes" id="UP001283361"/>
    </source>
</evidence>
<dbReference type="EMBL" id="JAWDGP010001483">
    <property type="protein sequence ID" value="KAK3791147.1"/>
    <property type="molecule type" value="Genomic_DNA"/>
</dbReference>
<dbReference type="Proteomes" id="UP001283361">
    <property type="component" value="Unassembled WGS sequence"/>
</dbReference>
<protein>
    <submittedName>
        <fullName evidence="1">Uncharacterized protein</fullName>
    </submittedName>
</protein>
<comment type="caution">
    <text evidence="1">The sequence shown here is derived from an EMBL/GenBank/DDBJ whole genome shotgun (WGS) entry which is preliminary data.</text>
</comment>
<dbReference type="AlphaFoldDB" id="A0AAE1E246"/>